<dbReference type="GO" id="GO:0016209">
    <property type="term" value="F:antioxidant activity"/>
    <property type="evidence" value="ECO:0007669"/>
    <property type="project" value="InterPro"/>
</dbReference>
<dbReference type="EMBL" id="LQYV01000071">
    <property type="protein sequence ID" value="KYD26249.1"/>
    <property type="molecule type" value="Genomic_DNA"/>
</dbReference>
<sequence>MRFLLLLPGFGRLLKRGNYGGHFFVIMGLGYLSSSHRLSELGQRLGKPSALPRPAGCKRLFEAGEHVRHLFALFRLVLLPFFDGVLKLGESFRQLIELLFLLFEHLLRGGAAIIKHRVGCGWCGSWPVHARGHVFIHINQCTNASFPSSMWHHMPSCAVRFGRWICDTRLPFDIMKENIGERVLLMPAVESNMFPLGKQAPSFSLTNVIDRNVVRLEDVKSDVATVIMFICNHCPFVKHVQHELVRLANDYMPKGVSFVAINSNDAEQYPEDSPENMKKVAEELGYPFPYLYDETQEVAKAYDAACTPDFYIFDRDLKCVYRGQLDDSRPNNGIPVTGESIRTALDALLEGRPVPEKQKPSIGCSIKWKQTL</sequence>
<dbReference type="PROSITE" id="PS51352">
    <property type="entry name" value="THIOREDOXIN_2"/>
    <property type="match status" value="1"/>
</dbReference>
<dbReference type="Pfam" id="PF00578">
    <property type="entry name" value="AhpC-TSA"/>
    <property type="match status" value="1"/>
</dbReference>
<evidence type="ECO:0000313" key="3">
    <source>
        <dbReference type="EMBL" id="KYD26249.1"/>
    </source>
</evidence>
<dbReference type="SUPFAM" id="SSF52833">
    <property type="entry name" value="Thioredoxin-like"/>
    <property type="match status" value="1"/>
</dbReference>
<comment type="caution">
    <text evidence="3">The sequence shown here is derived from an EMBL/GenBank/DDBJ whole genome shotgun (WGS) entry which is preliminary data.</text>
</comment>
<dbReference type="PANTHER" id="PTHR43640:SF1">
    <property type="entry name" value="THIOREDOXIN-DEPENDENT PEROXIREDOXIN"/>
    <property type="match status" value="1"/>
</dbReference>
<dbReference type="InterPro" id="IPR036249">
    <property type="entry name" value="Thioredoxin-like_sf"/>
</dbReference>
<dbReference type="InterPro" id="IPR013766">
    <property type="entry name" value="Thioredoxin_domain"/>
</dbReference>
<dbReference type="Proteomes" id="UP000075424">
    <property type="component" value="Unassembled WGS sequence"/>
</dbReference>
<keyword evidence="1" id="KW-1015">Disulfide bond</keyword>
<protein>
    <recommendedName>
        <fullName evidence="2">Thioredoxin domain-containing protein</fullName>
    </recommendedName>
</protein>
<dbReference type="CDD" id="cd02969">
    <property type="entry name" value="PRX_like1"/>
    <property type="match status" value="1"/>
</dbReference>
<organism evidence="3 4">
    <name type="scientific">Geobacillus stearothermophilus</name>
    <name type="common">Bacillus stearothermophilus</name>
    <dbReference type="NCBI Taxonomy" id="1422"/>
    <lineage>
        <taxon>Bacteria</taxon>
        <taxon>Bacillati</taxon>
        <taxon>Bacillota</taxon>
        <taxon>Bacilli</taxon>
        <taxon>Bacillales</taxon>
        <taxon>Anoxybacillaceae</taxon>
        <taxon>Geobacillus</taxon>
    </lineage>
</organism>
<feature type="domain" description="Thioredoxin" evidence="2">
    <location>
        <begin position="194"/>
        <end position="350"/>
    </location>
</feature>
<evidence type="ECO:0000259" key="2">
    <source>
        <dbReference type="PROSITE" id="PS51352"/>
    </source>
</evidence>
<dbReference type="GO" id="GO:0016491">
    <property type="term" value="F:oxidoreductase activity"/>
    <property type="evidence" value="ECO:0007669"/>
    <property type="project" value="InterPro"/>
</dbReference>
<evidence type="ECO:0000313" key="4">
    <source>
        <dbReference type="Proteomes" id="UP000075424"/>
    </source>
</evidence>
<dbReference type="AlphaFoldDB" id="A0A150MPC9"/>
<gene>
    <name evidence="3" type="ORF">B4109_1422</name>
</gene>
<dbReference type="Gene3D" id="3.40.30.10">
    <property type="entry name" value="Glutaredoxin"/>
    <property type="match status" value="1"/>
</dbReference>
<proteinExistence type="predicted"/>
<reference evidence="3 4" key="1">
    <citation type="submission" date="2016-01" db="EMBL/GenBank/DDBJ databases">
        <title>Draft Genome Sequences of Seven Thermophilic Sporeformers Isolated from Foods.</title>
        <authorList>
            <person name="Berendsen E.M."/>
            <person name="Wells-Bennik M.H."/>
            <person name="Krawcyk A.O."/>
            <person name="De Jong A."/>
            <person name="Holsappel S."/>
            <person name="Eijlander R.T."/>
            <person name="Kuipers O.P."/>
        </authorList>
    </citation>
    <scope>NUCLEOTIDE SEQUENCE [LARGE SCALE GENOMIC DNA]</scope>
    <source>
        <strain evidence="3 4">B4109</strain>
    </source>
</reference>
<name>A0A150MPC9_GEOSE</name>
<dbReference type="PANTHER" id="PTHR43640">
    <property type="entry name" value="OS07G0260300 PROTEIN"/>
    <property type="match status" value="1"/>
</dbReference>
<dbReference type="PATRIC" id="fig|1422.18.peg.36"/>
<dbReference type="InterPro" id="IPR047262">
    <property type="entry name" value="PRX-like1"/>
</dbReference>
<accession>A0A150MPC9</accession>
<evidence type="ECO:0000256" key="1">
    <source>
        <dbReference type="ARBA" id="ARBA00023157"/>
    </source>
</evidence>
<dbReference type="InterPro" id="IPR000866">
    <property type="entry name" value="AhpC/TSA"/>
</dbReference>